<dbReference type="Gene3D" id="1.10.490.10">
    <property type="entry name" value="Globins"/>
    <property type="match status" value="1"/>
</dbReference>
<evidence type="ECO:0000313" key="5">
    <source>
        <dbReference type="Proteomes" id="UP000887563"/>
    </source>
</evidence>
<sequence>MPASSTMAAIKNGGPFSHFRRTQSLRFPRATTTGSPLGNNHHHPAISSPSSCGVQSANGSGSLSRKGSRNFRSKSSRHRHGSTEALSLLGRMSNSQKIALCTTWRQMRQQQGQLFSLMRKIFMELAQTEPAVKEIFCKADYVDCWEKASGGGPNPASMEEHIRMLIKFIDDLVQFVEGDSETQQIINSSSKCIGQQHAFLSRTSQLSANVWDKLGEIVMEKVCSVECVQKTREAGRAWRTLIAFWTDEIRCGFEGEVKAFSRQDFFKKILKSLSYRRPSTEAAQTPVECQCEELAQKLQRLRATEEYLDELVYGRE</sequence>
<evidence type="ECO:0000256" key="3">
    <source>
        <dbReference type="ARBA" id="ARBA00023004"/>
    </source>
</evidence>
<dbReference type="InterPro" id="IPR009050">
    <property type="entry name" value="Globin-like_sf"/>
</dbReference>
<keyword evidence="5" id="KW-1185">Reference proteome</keyword>
<dbReference type="PANTHER" id="PTHR46458:SF11">
    <property type="entry name" value="GLOBIN-LIKE PROTEIN 9"/>
    <property type="match status" value="1"/>
</dbReference>
<reference evidence="6" key="1">
    <citation type="submission" date="2022-11" db="UniProtKB">
        <authorList>
            <consortium name="WormBaseParasite"/>
        </authorList>
    </citation>
    <scope>IDENTIFICATION</scope>
</reference>
<dbReference type="InterPro" id="IPR044399">
    <property type="entry name" value="Mb-like_M"/>
</dbReference>
<evidence type="ECO:0000313" key="6">
    <source>
        <dbReference type="WBParaSite" id="Minc3s00344g10658"/>
    </source>
</evidence>
<dbReference type="GO" id="GO:0046872">
    <property type="term" value="F:metal ion binding"/>
    <property type="evidence" value="ECO:0007669"/>
    <property type="project" value="UniProtKB-KW"/>
</dbReference>
<proteinExistence type="predicted"/>
<name>A0A914LCV1_MELIC</name>
<dbReference type="PANTHER" id="PTHR46458">
    <property type="entry name" value="BLR2807 PROTEIN"/>
    <property type="match status" value="1"/>
</dbReference>
<keyword evidence="2" id="KW-0479">Metal-binding</keyword>
<protein>
    <submittedName>
        <fullName evidence="6">Globin family profile domain-containing protein</fullName>
    </submittedName>
</protein>
<dbReference type="InterPro" id="IPR012292">
    <property type="entry name" value="Globin/Proto"/>
</dbReference>
<dbReference type="Proteomes" id="UP000887563">
    <property type="component" value="Unplaced"/>
</dbReference>
<dbReference type="AlphaFoldDB" id="A0A914LCV1"/>
<feature type="compositionally biased region" description="Basic residues" evidence="4">
    <location>
        <begin position="66"/>
        <end position="80"/>
    </location>
</feature>
<feature type="compositionally biased region" description="Polar residues" evidence="4">
    <location>
        <begin position="47"/>
        <end position="65"/>
    </location>
</feature>
<dbReference type="SUPFAM" id="SSF46458">
    <property type="entry name" value="Globin-like"/>
    <property type="match status" value="1"/>
</dbReference>
<organism evidence="5 6">
    <name type="scientific">Meloidogyne incognita</name>
    <name type="common">Southern root-knot nematode worm</name>
    <name type="synonym">Oxyuris incognita</name>
    <dbReference type="NCBI Taxonomy" id="6306"/>
    <lineage>
        <taxon>Eukaryota</taxon>
        <taxon>Metazoa</taxon>
        <taxon>Ecdysozoa</taxon>
        <taxon>Nematoda</taxon>
        <taxon>Chromadorea</taxon>
        <taxon>Rhabditida</taxon>
        <taxon>Tylenchina</taxon>
        <taxon>Tylenchomorpha</taxon>
        <taxon>Tylenchoidea</taxon>
        <taxon>Meloidogynidae</taxon>
        <taxon>Meloidogyninae</taxon>
        <taxon>Meloidogyne</taxon>
        <taxon>Meloidogyne incognita group</taxon>
    </lineage>
</organism>
<dbReference type="GO" id="GO:0019825">
    <property type="term" value="F:oxygen binding"/>
    <property type="evidence" value="ECO:0007669"/>
    <property type="project" value="InterPro"/>
</dbReference>
<evidence type="ECO:0000256" key="1">
    <source>
        <dbReference type="ARBA" id="ARBA00022617"/>
    </source>
</evidence>
<accession>A0A914LCV1</accession>
<keyword evidence="1" id="KW-0349">Heme</keyword>
<keyword evidence="3" id="KW-0408">Iron</keyword>
<evidence type="ECO:0000256" key="4">
    <source>
        <dbReference type="SAM" id="MobiDB-lite"/>
    </source>
</evidence>
<evidence type="ECO:0000256" key="2">
    <source>
        <dbReference type="ARBA" id="ARBA00022723"/>
    </source>
</evidence>
<dbReference type="GO" id="GO:0020037">
    <property type="term" value="F:heme binding"/>
    <property type="evidence" value="ECO:0007669"/>
    <property type="project" value="InterPro"/>
</dbReference>
<feature type="region of interest" description="Disordered" evidence="4">
    <location>
        <begin position="1"/>
        <end position="87"/>
    </location>
</feature>
<dbReference type="CDD" id="cd01040">
    <property type="entry name" value="Mb-like"/>
    <property type="match status" value="1"/>
</dbReference>
<dbReference type="InterPro" id="IPR050532">
    <property type="entry name" value="Globin-like_OT"/>
</dbReference>
<dbReference type="WBParaSite" id="Minc3s00344g10658">
    <property type="protein sequence ID" value="Minc3s00344g10658"/>
    <property type="gene ID" value="Minc3s00344g10658"/>
</dbReference>
<feature type="compositionally biased region" description="Polar residues" evidence="4">
    <location>
        <begin position="24"/>
        <end position="38"/>
    </location>
</feature>